<dbReference type="PANTHER" id="PTHR43090:SF2">
    <property type="entry name" value="1-(5-PHOSPHORIBOSYL)-5-[(5-PHOSPHORIBOSYLAMINO)METHYLIDENEAMINO] IMIDAZOLE-4-CARBOXAMIDE ISOMERASE"/>
    <property type="match status" value="1"/>
</dbReference>
<evidence type="ECO:0000256" key="7">
    <source>
        <dbReference type="ARBA" id="ARBA00023102"/>
    </source>
</evidence>
<evidence type="ECO:0000256" key="5">
    <source>
        <dbReference type="ARBA" id="ARBA00022490"/>
    </source>
</evidence>
<dbReference type="GO" id="GO:0000105">
    <property type="term" value="P:L-histidine biosynthetic process"/>
    <property type="evidence" value="ECO:0007669"/>
    <property type="project" value="UniProtKB-UniRule"/>
</dbReference>
<comment type="subcellular location">
    <subcellularLocation>
        <location evidence="2 10">Cytoplasm</location>
    </subcellularLocation>
</comment>
<keyword evidence="5 10" id="KW-0963">Cytoplasm</keyword>
<dbReference type="InterPro" id="IPR013785">
    <property type="entry name" value="Aldolase_TIM"/>
</dbReference>
<dbReference type="InterPro" id="IPR006062">
    <property type="entry name" value="His_biosynth"/>
</dbReference>
<name>A0A966HQS5_9PROT</name>
<dbReference type="Gene3D" id="3.20.20.70">
    <property type="entry name" value="Aldolase class I"/>
    <property type="match status" value="1"/>
</dbReference>
<dbReference type="NCBIfam" id="TIGR00007">
    <property type="entry name" value="1-(5-phosphoribosyl)-5-[(5-phosphoribosylamino)methylideneamino]imidazole-4-carboxamide isomerase"/>
    <property type="match status" value="1"/>
</dbReference>
<evidence type="ECO:0000256" key="3">
    <source>
        <dbReference type="ARBA" id="ARBA00005133"/>
    </source>
</evidence>
<keyword evidence="6 9" id="KW-0028">Amino-acid biosynthesis</keyword>
<reference evidence="11" key="1">
    <citation type="submission" date="2018-10" db="EMBL/GenBank/DDBJ databases">
        <title>Iterative Subtractive Binning of Freshwater Chronoseries Metagenomes Recovers Nearly Complete Genomes from over Four Hundred Novel Species.</title>
        <authorList>
            <person name="Rodriguez-R L.M."/>
            <person name="Tsementzi D."/>
            <person name="Luo C."/>
            <person name="Konstantinidis K.T."/>
        </authorList>
    </citation>
    <scope>NUCLEOTIDE SEQUENCE</scope>
    <source>
        <strain evidence="11">WB8_2A_004</strain>
    </source>
</reference>
<dbReference type="GO" id="GO:0003949">
    <property type="term" value="F:1-(5-phosphoribosyl)-5-[(5-phosphoribosylamino)methylideneamino]imidazole-4-carboxamide isomerase activity"/>
    <property type="evidence" value="ECO:0007669"/>
    <property type="project" value="UniProtKB-UniRule"/>
</dbReference>
<dbReference type="SUPFAM" id="SSF51366">
    <property type="entry name" value="Ribulose-phoshate binding barrel"/>
    <property type="match status" value="1"/>
</dbReference>
<accession>A0A966HQS5</accession>
<dbReference type="PANTHER" id="PTHR43090">
    <property type="entry name" value="1-(5-PHOSPHORIBOSYL)-5-[(5-PHOSPHORIBOSYLAMINO)METHYLIDENEAMINO] IMIDAZOLE-4-CARBOXAMIDE ISOMERASE"/>
    <property type="match status" value="1"/>
</dbReference>
<evidence type="ECO:0000256" key="9">
    <source>
        <dbReference type="RuleBase" id="RU003657"/>
    </source>
</evidence>
<proteinExistence type="inferred from homology"/>
<dbReference type="InterPro" id="IPR006063">
    <property type="entry name" value="HisA_bact_arch"/>
</dbReference>
<gene>
    <name evidence="11" type="primary">hisA</name>
    <name evidence="11" type="ORF">EBX74_04895</name>
</gene>
<keyword evidence="7 9" id="KW-0368">Histidine biosynthesis</keyword>
<evidence type="ECO:0000256" key="6">
    <source>
        <dbReference type="ARBA" id="ARBA00022605"/>
    </source>
</evidence>
<evidence type="ECO:0000256" key="1">
    <source>
        <dbReference type="ARBA" id="ARBA00000901"/>
    </source>
</evidence>
<dbReference type="GO" id="GO:0000162">
    <property type="term" value="P:L-tryptophan biosynthetic process"/>
    <property type="evidence" value="ECO:0007669"/>
    <property type="project" value="TreeGrafter"/>
</dbReference>
<dbReference type="CDD" id="cd04732">
    <property type="entry name" value="HisA"/>
    <property type="match status" value="1"/>
</dbReference>
<dbReference type="EMBL" id="RGOB01000226">
    <property type="protein sequence ID" value="NCU53596.1"/>
    <property type="molecule type" value="Genomic_DNA"/>
</dbReference>
<dbReference type="EC" id="5.3.1.16" evidence="10"/>
<evidence type="ECO:0000313" key="11">
    <source>
        <dbReference type="EMBL" id="NCU53596.1"/>
    </source>
</evidence>
<dbReference type="InterPro" id="IPR044524">
    <property type="entry name" value="Isoase_HisA-like"/>
</dbReference>
<feature type="non-terminal residue" evidence="11">
    <location>
        <position position="1"/>
    </location>
</feature>
<comment type="similarity">
    <text evidence="4 9">Belongs to the HisA/HisF family.</text>
</comment>
<evidence type="ECO:0000256" key="8">
    <source>
        <dbReference type="ARBA" id="ARBA00023235"/>
    </source>
</evidence>
<evidence type="ECO:0000256" key="2">
    <source>
        <dbReference type="ARBA" id="ARBA00004496"/>
    </source>
</evidence>
<keyword evidence="8 10" id="KW-0413">Isomerase</keyword>
<dbReference type="Proteomes" id="UP000747791">
    <property type="component" value="Unassembled WGS sequence"/>
</dbReference>
<evidence type="ECO:0000313" key="12">
    <source>
        <dbReference type="Proteomes" id="UP000747791"/>
    </source>
</evidence>
<protein>
    <recommendedName>
        <fullName evidence="10">1-(5-phosphoribosyl)-5-[(5-phosphoribosylamino)methylideneamino] imidazole-4-carboxamide isomerase</fullName>
        <ecNumber evidence="10">5.3.1.16</ecNumber>
    </recommendedName>
</protein>
<comment type="pathway">
    <text evidence="3 10">Amino-acid biosynthesis; L-histidine biosynthesis; L-histidine from 5-phospho-alpha-D-ribose 1-diphosphate: step 4/9.</text>
</comment>
<organism evidence="11 12">
    <name type="scientific">Candidatus Fonsibacter lacus</name>
    <dbReference type="NCBI Taxonomy" id="2576439"/>
    <lineage>
        <taxon>Bacteria</taxon>
        <taxon>Pseudomonadati</taxon>
        <taxon>Pseudomonadota</taxon>
        <taxon>Alphaproteobacteria</taxon>
        <taxon>Candidatus Pelagibacterales</taxon>
        <taxon>Candidatus Pelagibacterales incertae sedis</taxon>
        <taxon>Candidatus Fonsibacter</taxon>
    </lineage>
</organism>
<comment type="caution">
    <text evidence="11">The sequence shown here is derived from an EMBL/GenBank/DDBJ whole genome shotgun (WGS) entry which is preliminary data.</text>
</comment>
<sequence>DGKCVRLYKGDFNKTTIFNSSPYNQALQFKKKGFTNLHLVDLDGALKGRSKNKKVIIRIIKNTNLNVQLGGGIRTLKQISFWIKNGVSTVVVGTMAVKNPKILKKACDLFPGRIAVALDVRNNFLAIKGWVKQTKIKLMDFSKKLEDFGVSRIIYTDINRDGTKKGVNFSQLKKIVKKVNIPLVVSGGVSNIKDMRKLYKANLFDGVIIGKAIYDKSISLNELKKFV</sequence>
<evidence type="ECO:0000256" key="4">
    <source>
        <dbReference type="ARBA" id="ARBA00009667"/>
    </source>
</evidence>
<evidence type="ECO:0000256" key="10">
    <source>
        <dbReference type="RuleBase" id="RU003658"/>
    </source>
</evidence>
<comment type="catalytic activity">
    <reaction evidence="1 10">
        <text>1-(5-phospho-beta-D-ribosyl)-5-[(5-phospho-beta-D-ribosylamino)methylideneamino]imidazole-4-carboxamide = 5-[(5-phospho-1-deoxy-D-ribulos-1-ylimino)methylamino]-1-(5-phospho-beta-D-ribosyl)imidazole-4-carboxamide</text>
        <dbReference type="Rhea" id="RHEA:15469"/>
        <dbReference type="ChEBI" id="CHEBI:58435"/>
        <dbReference type="ChEBI" id="CHEBI:58525"/>
        <dbReference type="EC" id="5.3.1.16"/>
    </reaction>
</comment>
<dbReference type="GO" id="GO:0005737">
    <property type="term" value="C:cytoplasm"/>
    <property type="evidence" value="ECO:0007669"/>
    <property type="project" value="UniProtKB-SubCell"/>
</dbReference>
<dbReference type="FunFam" id="3.20.20.70:FF:000009">
    <property type="entry name" value="1-(5-phosphoribosyl)-5-[(5-phosphoribosylamino)methylideneamino] imidazole-4-carboxamide isomerase"/>
    <property type="match status" value="1"/>
</dbReference>
<dbReference type="HAMAP" id="MF_01014">
    <property type="entry name" value="HisA"/>
    <property type="match status" value="1"/>
</dbReference>
<dbReference type="AlphaFoldDB" id="A0A966HQS5"/>
<dbReference type="Pfam" id="PF00977">
    <property type="entry name" value="His_biosynth"/>
    <property type="match status" value="1"/>
</dbReference>
<dbReference type="InterPro" id="IPR023016">
    <property type="entry name" value="HisA/PriA"/>
</dbReference>
<dbReference type="InterPro" id="IPR011060">
    <property type="entry name" value="RibuloseP-bd_barrel"/>
</dbReference>